<organism evidence="2">
    <name type="scientific">Thermocrinis ruber</name>
    <dbReference type="NCBI Taxonomy" id="75906"/>
    <lineage>
        <taxon>Bacteria</taxon>
        <taxon>Pseudomonadati</taxon>
        <taxon>Aquificota</taxon>
        <taxon>Aquificia</taxon>
        <taxon>Aquificales</taxon>
        <taxon>Aquificaceae</taxon>
        <taxon>Thermocrinis</taxon>
    </lineage>
</organism>
<dbReference type="EMBL" id="CP007028">
    <property type="protein sequence ID" value="AHE95482.1"/>
    <property type="molecule type" value="Genomic_DNA"/>
</dbReference>
<evidence type="ECO:0000313" key="2">
    <source>
        <dbReference type="Proteomes" id="UP000018914"/>
    </source>
</evidence>
<dbReference type="InterPro" id="IPR024096">
    <property type="entry name" value="NO_sig/Golgi_transp_ligand-bd"/>
</dbReference>
<dbReference type="STRING" id="75906.THERU_01055"/>
<dbReference type="HOGENOM" id="CLU_1824440_0_0_0"/>
<dbReference type="SUPFAM" id="SSF111126">
    <property type="entry name" value="Ligand-binding domain in the NO signalling and Golgi transport"/>
    <property type="match status" value="1"/>
</dbReference>
<keyword evidence="2" id="KW-1185">Reference proteome</keyword>
<dbReference type="AlphaFoldDB" id="W0DE06"/>
<proteinExistence type="predicted"/>
<evidence type="ECO:0000313" key="1">
    <source>
        <dbReference type="EMBL" id="AHE95482.1"/>
    </source>
</evidence>
<dbReference type="KEGG" id="trd:THERU_01055"/>
<gene>
    <name evidence="1" type="ORF">THERU_01055</name>
</gene>
<name>W0DE06_9AQUI</name>
<dbReference type="OrthoDB" id="13898at2"/>
<protein>
    <submittedName>
        <fullName evidence="1">Uncharacterized protein</fullName>
    </submittedName>
</protein>
<dbReference type="RefSeq" id="WP_025305430.1">
    <property type="nucleotide sequence ID" value="NZ_CP007028.1"/>
</dbReference>
<accession>W0DE06</accession>
<sequence length="141" mass="15499">MVDPDILLLAIVNMSEGVRALIGDKGAKAVLRDAGRKSGPKLLESLIGHFPEVLDKEEALKRACIILEDLGFAKSIKKENGNVVIEEDIFTDAIMGENLLDSPIIYFFAGLIEGFVSFMSDQKVTLVPEVVERGKIVYKYS</sequence>
<reference evidence="1 2" key="1">
    <citation type="submission" date="2013-12" db="EMBL/GenBank/DDBJ databases">
        <authorList>
            <consortium name="DOE Joint Genome Institute"/>
            <person name="Eisen J."/>
            <person name="Huntemann M."/>
            <person name="Han J."/>
            <person name="Chen A."/>
            <person name="Kyrpides N."/>
            <person name="Mavromatis K."/>
            <person name="Markowitz V."/>
            <person name="Palaniappan K."/>
            <person name="Ivanova N."/>
            <person name="Schaumberg A."/>
            <person name="Pati A."/>
            <person name="Liolios K."/>
            <person name="Nordberg H.P."/>
            <person name="Cantor M.N."/>
            <person name="Hua S.X."/>
            <person name="Woyke T."/>
        </authorList>
    </citation>
    <scope>NUCLEOTIDE SEQUENCE [LARGE SCALE GENOMIC DNA]</scope>
    <source>
        <strain evidence="1 2">DSM 23557</strain>
    </source>
</reference>
<dbReference type="Proteomes" id="UP000018914">
    <property type="component" value="Chromosome"/>
</dbReference>